<comment type="similarity">
    <text evidence="16">Belongs to the AAA ATPase family.</text>
</comment>
<evidence type="ECO:0000256" key="11">
    <source>
        <dbReference type="ARBA" id="ARBA00022840"/>
    </source>
</evidence>
<dbReference type="Gene3D" id="1.20.58.760">
    <property type="entry name" value="Peptidase M41"/>
    <property type="match status" value="1"/>
</dbReference>
<dbReference type="Gene3D" id="3.40.50.300">
    <property type="entry name" value="P-loop containing nucleotide triphosphate hydrolases"/>
    <property type="match status" value="1"/>
</dbReference>
<evidence type="ECO:0000256" key="2">
    <source>
        <dbReference type="ARBA" id="ARBA00004141"/>
    </source>
</evidence>
<dbReference type="CDD" id="cd19501">
    <property type="entry name" value="RecA-like_FtsH"/>
    <property type="match status" value="1"/>
</dbReference>
<dbReference type="PROSITE" id="PS00674">
    <property type="entry name" value="AAA"/>
    <property type="match status" value="1"/>
</dbReference>
<dbReference type="SMART" id="SM00382">
    <property type="entry name" value="AAA"/>
    <property type="match status" value="1"/>
</dbReference>
<dbReference type="GO" id="GO:0005743">
    <property type="term" value="C:mitochondrial inner membrane"/>
    <property type="evidence" value="ECO:0007669"/>
    <property type="project" value="TreeGrafter"/>
</dbReference>
<evidence type="ECO:0000256" key="8">
    <source>
        <dbReference type="ARBA" id="ARBA00022741"/>
    </source>
</evidence>
<evidence type="ECO:0000256" key="5">
    <source>
        <dbReference type="ARBA" id="ARBA00022670"/>
    </source>
</evidence>
<keyword evidence="15 17" id="KW-0472">Membrane</keyword>
<dbReference type="FunFam" id="3.40.50.300:FF:000277">
    <property type="entry name" value="ATP-dependent zinc metalloprotease FtsH"/>
    <property type="match status" value="1"/>
</dbReference>
<keyword evidence="14" id="KW-0482">Metalloprotease</keyword>
<organism evidence="19">
    <name type="scientific">Clastoptera arizonana</name>
    <name type="common">Arizona spittle bug</name>
    <dbReference type="NCBI Taxonomy" id="38151"/>
    <lineage>
        <taxon>Eukaryota</taxon>
        <taxon>Metazoa</taxon>
        <taxon>Ecdysozoa</taxon>
        <taxon>Arthropoda</taxon>
        <taxon>Hexapoda</taxon>
        <taxon>Insecta</taxon>
        <taxon>Pterygota</taxon>
        <taxon>Neoptera</taxon>
        <taxon>Paraneoptera</taxon>
        <taxon>Hemiptera</taxon>
        <taxon>Auchenorrhyncha</taxon>
        <taxon>Cercopoidea</taxon>
        <taxon>Clastopteridae</taxon>
        <taxon>Clastoptera</taxon>
    </lineage>
</organism>
<dbReference type="PANTHER" id="PTHR23076:SF97">
    <property type="entry name" value="ATP-DEPENDENT ZINC METALLOPROTEASE YME1L1"/>
    <property type="match status" value="1"/>
</dbReference>
<dbReference type="Pfam" id="PF00004">
    <property type="entry name" value="AAA"/>
    <property type="match status" value="1"/>
</dbReference>
<gene>
    <name evidence="19" type="ORF">g.16747</name>
</gene>
<dbReference type="InterPro" id="IPR027417">
    <property type="entry name" value="P-loop_NTPase"/>
</dbReference>
<keyword evidence="9" id="KW-0378">Hydrolase</keyword>
<proteinExistence type="inferred from homology"/>
<dbReference type="InterPro" id="IPR003593">
    <property type="entry name" value="AAA+_ATPase"/>
</dbReference>
<dbReference type="PANTHER" id="PTHR23076">
    <property type="entry name" value="METALLOPROTEASE M41 FTSH"/>
    <property type="match status" value="1"/>
</dbReference>
<evidence type="ECO:0000256" key="15">
    <source>
        <dbReference type="ARBA" id="ARBA00023136"/>
    </source>
</evidence>
<evidence type="ECO:0000256" key="13">
    <source>
        <dbReference type="ARBA" id="ARBA00022989"/>
    </source>
</evidence>
<dbReference type="InterPro" id="IPR037219">
    <property type="entry name" value="Peptidase_M41-like"/>
</dbReference>
<accession>A0A1B6CTU2</accession>
<keyword evidence="13 17" id="KW-1133">Transmembrane helix</keyword>
<dbReference type="EMBL" id="GEDC01020543">
    <property type="protein sequence ID" value="JAS16755.1"/>
    <property type="molecule type" value="Transcribed_RNA"/>
</dbReference>
<dbReference type="GO" id="GO:0016887">
    <property type="term" value="F:ATP hydrolysis activity"/>
    <property type="evidence" value="ECO:0007669"/>
    <property type="project" value="InterPro"/>
</dbReference>
<name>A0A1B6CTU2_9HEMI</name>
<evidence type="ECO:0000256" key="9">
    <source>
        <dbReference type="ARBA" id="ARBA00022801"/>
    </source>
</evidence>
<comment type="cofactor">
    <cofactor evidence="1">
        <name>Zn(2+)</name>
        <dbReference type="ChEBI" id="CHEBI:29105"/>
    </cofactor>
</comment>
<dbReference type="SUPFAM" id="SSF52540">
    <property type="entry name" value="P-loop containing nucleoside triphosphate hydrolases"/>
    <property type="match status" value="1"/>
</dbReference>
<dbReference type="InterPro" id="IPR000642">
    <property type="entry name" value="Peptidase_M41"/>
</dbReference>
<keyword evidence="5" id="KW-0645">Protease</keyword>
<dbReference type="InterPro" id="IPR005936">
    <property type="entry name" value="FtsH"/>
</dbReference>
<dbReference type="Pfam" id="PF01434">
    <property type="entry name" value="Peptidase_M41"/>
    <property type="match status" value="1"/>
</dbReference>
<keyword evidence="12" id="KW-0809">Transit peptide</keyword>
<evidence type="ECO:0000256" key="3">
    <source>
        <dbReference type="ARBA" id="ARBA00010044"/>
    </source>
</evidence>
<comment type="similarity">
    <text evidence="4">In the N-terminal section; belongs to the AAA ATPase family.</text>
</comment>
<evidence type="ECO:0000256" key="1">
    <source>
        <dbReference type="ARBA" id="ARBA00001947"/>
    </source>
</evidence>
<dbReference type="InterPro" id="IPR003960">
    <property type="entry name" value="ATPase_AAA_CS"/>
</dbReference>
<dbReference type="GO" id="GO:0007005">
    <property type="term" value="P:mitochondrion organization"/>
    <property type="evidence" value="ECO:0007669"/>
    <property type="project" value="TreeGrafter"/>
</dbReference>
<keyword evidence="8 16" id="KW-0547">Nucleotide-binding</keyword>
<comment type="similarity">
    <text evidence="3">In the C-terminal section; belongs to the peptidase M41 family.</text>
</comment>
<feature type="transmembrane region" description="Helical" evidence="17">
    <location>
        <begin position="156"/>
        <end position="174"/>
    </location>
</feature>
<dbReference type="FunFam" id="1.10.8.60:FF:000001">
    <property type="entry name" value="ATP-dependent zinc metalloprotease FtsH"/>
    <property type="match status" value="1"/>
</dbReference>
<evidence type="ECO:0000256" key="16">
    <source>
        <dbReference type="RuleBase" id="RU003651"/>
    </source>
</evidence>
<keyword evidence="11 16" id="KW-0067">ATP-binding</keyword>
<evidence type="ECO:0000256" key="10">
    <source>
        <dbReference type="ARBA" id="ARBA00022833"/>
    </source>
</evidence>
<evidence type="ECO:0000256" key="4">
    <source>
        <dbReference type="ARBA" id="ARBA00010550"/>
    </source>
</evidence>
<dbReference type="Pfam" id="PF17862">
    <property type="entry name" value="AAA_lid_3"/>
    <property type="match status" value="1"/>
</dbReference>
<protein>
    <recommendedName>
        <fullName evidence="18">AAA+ ATPase domain-containing protein</fullName>
    </recommendedName>
</protein>
<reference evidence="19" key="1">
    <citation type="submission" date="2015-12" db="EMBL/GenBank/DDBJ databases">
        <title>De novo transcriptome assembly of four potential Pierce s Disease insect vectors from Arizona vineyards.</title>
        <authorList>
            <person name="Tassone E.E."/>
        </authorList>
    </citation>
    <scope>NUCLEOTIDE SEQUENCE</scope>
</reference>
<dbReference type="HAMAP" id="MF_01458">
    <property type="entry name" value="FtsH"/>
    <property type="match status" value="1"/>
</dbReference>
<evidence type="ECO:0000256" key="6">
    <source>
        <dbReference type="ARBA" id="ARBA00022692"/>
    </source>
</evidence>
<dbReference type="InterPro" id="IPR003959">
    <property type="entry name" value="ATPase_AAA_core"/>
</dbReference>
<dbReference type="GO" id="GO:0004176">
    <property type="term" value="F:ATP-dependent peptidase activity"/>
    <property type="evidence" value="ECO:0007669"/>
    <property type="project" value="InterPro"/>
</dbReference>
<evidence type="ECO:0000259" key="18">
    <source>
        <dbReference type="SMART" id="SM00382"/>
    </source>
</evidence>
<evidence type="ECO:0000313" key="19">
    <source>
        <dbReference type="EMBL" id="JAS16755.1"/>
    </source>
</evidence>
<evidence type="ECO:0000256" key="7">
    <source>
        <dbReference type="ARBA" id="ARBA00022723"/>
    </source>
</evidence>
<evidence type="ECO:0000256" key="14">
    <source>
        <dbReference type="ARBA" id="ARBA00023049"/>
    </source>
</evidence>
<dbReference type="InterPro" id="IPR041569">
    <property type="entry name" value="AAA_lid_3"/>
</dbReference>
<dbReference type="Gene3D" id="1.10.8.60">
    <property type="match status" value="1"/>
</dbReference>
<dbReference type="AlphaFoldDB" id="A0A1B6CTU2"/>
<evidence type="ECO:0000256" key="12">
    <source>
        <dbReference type="ARBA" id="ARBA00022946"/>
    </source>
</evidence>
<dbReference type="GO" id="GO:0005524">
    <property type="term" value="F:ATP binding"/>
    <property type="evidence" value="ECO:0007669"/>
    <property type="project" value="UniProtKB-KW"/>
</dbReference>
<evidence type="ECO:0000256" key="17">
    <source>
        <dbReference type="SAM" id="Phobius"/>
    </source>
</evidence>
<keyword evidence="10" id="KW-0862">Zinc</keyword>
<dbReference type="GO" id="GO:0046872">
    <property type="term" value="F:metal ion binding"/>
    <property type="evidence" value="ECO:0007669"/>
    <property type="project" value="UniProtKB-KW"/>
</dbReference>
<feature type="domain" description="AAA+ ATPase" evidence="18">
    <location>
        <begin position="232"/>
        <end position="369"/>
    </location>
</feature>
<dbReference type="GO" id="GO:0006515">
    <property type="term" value="P:protein quality control for misfolded or incompletely synthesized proteins"/>
    <property type="evidence" value="ECO:0007669"/>
    <property type="project" value="TreeGrafter"/>
</dbReference>
<keyword evidence="6 17" id="KW-0812">Transmembrane</keyword>
<sequence length="652" mass="72796">MKILCVTYCNKIFGLNNKIPHDLSVAFKFLKPCCFRNISSSSPSLKKTTLYTNTEICTNISRLNFSKPLHTPSYIHTLLNDFKNSAQTVFQTRGFKTNNRLLFMSRSRLKTVEDLKKDFFEDKSLTEKEKERLKLAFAEGYLQHEIRRGPPLFIKLLKVAALIGVFAIVGYYIAESVSIEISQKEHKIRDDGKLVTITFNDVKGVEEAKEELKDIVLFLKRPESFNTIGAKLPKGVLLIGPPGTGKTLLARAVAGEAGVPFYQVAGPEFEEVLVGLGARRVRDLFRTAKENAPCVIFIDEIDSVGAQRTNSPFHPYANQTINQLLKEMDGFEQNEGVIVLGATNRKEDLDAALLRSGRFDIQVNVPVPDLAGRKDIFLLYLNRIKCCKDIDVDVLARGTTGFTGAEISNLVNQAALQAAINGLSSVSMKFLEEARDKILMGPEMKTRVPDKDANKITAYHESGHATVAYFTQGSNPLHKVTIIPRGQSLGHTAYIPEKEMYHFTKLEALAMIDTMMGGRAAEEIIFGSDKVTSGAYSDLKQATSLATSMVKYWGMSEKAGLRTYPNSGSSMINELSAQANETIDLEIQRILQESYVRAKKILKKHKLEHKLLAEALLKYETLNAADIKVIMTTRKPLPVPQESPQKPMPFRY</sequence>
<comment type="subcellular location">
    <subcellularLocation>
        <location evidence="2">Membrane</location>
        <topology evidence="2">Multi-pass membrane protein</topology>
    </subcellularLocation>
</comment>
<dbReference type="FunFam" id="1.20.58.760:FF:000002">
    <property type="entry name" value="ATP-dependent zinc metalloprotease FtsH"/>
    <property type="match status" value="1"/>
</dbReference>
<keyword evidence="7" id="KW-0479">Metal-binding</keyword>
<dbReference type="SUPFAM" id="SSF140990">
    <property type="entry name" value="FtsH protease domain-like"/>
    <property type="match status" value="1"/>
</dbReference>
<dbReference type="GO" id="GO:0004222">
    <property type="term" value="F:metalloendopeptidase activity"/>
    <property type="evidence" value="ECO:0007669"/>
    <property type="project" value="InterPro"/>
</dbReference>